<dbReference type="EMBL" id="FWXR01000001">
    <property type="protein sequence ID" value="SMC33864.1"/>
    <property type="molecule type" value="Genomic_DNA"/>
</dbReference>
<dbReference type="PANTHER" id="PTHR43617:SF35">
    <property type="entry name" value="[RIBOSOMAL PROTEIN BS18]-ALANINE N-ACETYLTRANSFERASE"/>
    <property type="match status" value="1"/>
</dbReference>
<dbReference type="AlphaFoldDB" id="A0A1W1YCL5"/>
<dbReference type="PROSITE" id="PS51186">
    <property type="entry name" value="GNAT"/>
    <property type="match status" value="1"/>
</dbReference>
<accession>A0A1W1YCL5</accession>
<dbReference type="RefSeq" id="WP_084407991.1">
    <property type="nucleotide sequence ID" value="NZ_FWXR01000001.1"/>
</dbReference>
<evidence type="ECO:0000313" key="2">
    <source>
        <dbReference type="EMBL" id="SMC33864.1"/>
    </source>
</evidence>
<dbReference type="Gene3D" id="3.40.630.30">
    <property type="match status" value="1"/>
</dbReference>
<gene>
    <name evidence="2" type="ORF">SAMN06297251_101165</name>
</gene>
<organism evidence="2 3">
    <name type="scientific">Fulvimarina manganoxydans</name>
    <dbReference type="NCBI Taxonomy" id="937218"/>
    <lineage>
        <taxon>Bacteria</taxon>
        <taxon>Pseudomonadati</taxon>
        <taxon>Pseudomonadota</taxon>
        <taxon>Alphaproteobacteria</taxon>
        <taxon>Hyphomicrobiales</taxon>
        <taxon>Aurantimonadaceae</taxon>
        <taxon>Fulvimarina</taxon>
    </lineage>
</organism>
<keyword evidence="3" id="KW-1185">Reference proteome</keyword>
<dbReference type="STRING" id="937218.SAMN06297251_101165"/>
<dbReference type="InterPro" id="IPR000182">
    <property type="entry name" value="GNAT_dom"/>
</dbReference>
<name>A0A1W1YCL5_9HYPH</name>
<dbReference type="Proteomes" id="UP000192656">
    <property type="component" value="Unassembled WGS sequence"/>
</dbReference>
<reference evidence="2 3" key="1">
    <citation type="submission" date="2017-04" db="EMBL/GenBank/DDBJ databases">
        <authorList>
            <person name="Afonso C.L."/>
            <person name="Miller P.J."/>
            <person name="Scott M.A."/>
            <person name="Spackman E."/>
            <person name="Goraichik I."/>
            <person name="Dimitrov K.M."/>
            <person name="Suarez D.L."/>
            <person name="Swayne D.E."/>
        </authorList>
    </citation>
    <scope>NUCLEOTIDE SEQUENCE [LARGE SCALE GENOMIC DNA]</scope>
    <source>
        <strain evidence="2 3">CGMCC 1.10972</strain>
    </source>
</reference>
<dbReference type="InterPro" id="IPR056935">
    <property type="entry name" value="Rv0428c-like_C"/>
</dbReference>
<protein>
    <submittedName>
        <fullName evidence="2">Acetyltransferase (GNAT) family protein</fullName>
    </submittedName>
</protein>
<feature type="domain" description="N-acetyltransferase" evidence="1">
    <location>
        <begin position="128"/>
        <end position="261"/>
    </location>
</feature>
<dbReference type="Pfam" id="PF24553">
    <property type="entry name" value="Rv0428c_C"/>
    <property type="match status" value="1"/>
</dbReference>
<dbReference type="InterPro" id="IPR050276">
    <property type="entry name" value="MshD_Acetyltransferase"/>
</dbReference>
<dbReference type="GO" id="GO:0008999">
    <property type="term" value="F:protein-N-terminal-alanine acetyltransferase activity"/>
    <property type="evidence" value="ECO:0007669"/>
    <property type="project" value="TreeGrafter"/>
</dbReference>
<evidence type="ECO:0000313" key="3">
    <source>
        <dbReference type="Proteomes" id="UP000192656"/>
    </source>
</evidence>
<dbReference type="PANTHER" id="PTHR43617">
    <property type="entry name" value="L-AMINO ACID N-ACETYLTRANSFERASE"/>
    <property type="match status" value="1"/>
</dbReference>
<evidence type="ECO:0000259" key="1">
    <source>
        <dbReference type="PROSITE" id="PS51186"/>
    </source>
</evidence>
<dbReference type="SUPFAM" id="SSF55729">
    <property type="entry name" value="Acyl-CoA N-acyltransferases (Nat)"/>
    <property type="match status" value="1"/>
</dbReference>
<dbReference type="CDD" id="cd04301">
    <property type="entry name" value="NAT_SF"/>
    <property type="match status" value="1"/>
</dbReference>
<keyword evidence="2" id="KW-0808">Transferase</keyword>
<sequence>MAITEADSASKLAVIRRLEAVGFRAFPATHTVFDGTWAVRLTPAFPAKRLNSVNPLDPSDHARIAERVQAAERRFAEAGRSLVFRLSPLASPELVAFLDDAGFRAFDETLVMTCDLEKADFADLVDRIPIHDVQRYVAASLAVHERPASLGNGLQRILEDIAPQKAMFVRQEACGSPEAVALAINERELAGILDVAVAKSRRGHGIGRDLVRTALRHVHLRGAKTAWVQVEADNEAGLRLYRSLGFSEAYRYIYRARFETERS</sequence>
<proteinExistence type="predicted"/>
<dbReference type="InterPro" id="IPR016181">
    <property type="entry name" value="Acyl_CoA_acyltransferase"/>
</dbReference>